<comment type="caution">
    <text evidence="3">The sequence shown here is derived from an EMBL/GenBank/DDBJ whole genome shotgun (WGS) entry which is preliminary data.</text>
</comment>
<feature type="region of interest" description="Disordered" evidence="2">
    <location>
        <begin position="32"/>
        <end position="86"/>
    </location>
</feature>
<accession>A0A6A1V9U7</accession>
<gene>
    <name evidence="3" type="ORF">CJ030_MR6G001705</name>
</gene>
<proteinExistence type="predicted"/>
<keyword evidence="4" id="KW-1185">Reference proteome</keyword>
<dbReference type="EMBL" id="RXIC02000024">
    <property type="protein sequence ID" value="KAB1208936.1"/>
    <property type="molecule type" value="Genomic_DNA"/>
</dbReference>
<evidence type="ECO:0000313" key="3">
    <source>
        <dbReference type="EMBL" id="KAB1208936.1"/>
    </source>
</evidence>
<dbReference type="Pfam" id="PF03004">
    <property type="entry name" value="Transposase_24"/>
    <property type="match status" value="1"/>
</dbReference>
<evidence type="ECO:0000256" key="2">
    <source>
        <dbReference type="SAM" id="MobiDB-lite"/>
    </source>
</evidence>
<feature type="coiled-coil region" evidence="1">
    <location>
        <begin position="320"/>
        <end position="354"/>
    </location>
</feature>
<organism evidence="3 4">
    <name type="scientific">Morella rubra</name>
    <name type="common">Chinese bayberry</name>
    <dbReference type="NCBI Taxonomy" id="262757"/>
    <lineage>
        <taxon>Eukaryota</taxon>
        <taxon>Viridiplantae</taxon>
        <taxon>Streptophyta</taxon>
        <taxon>Embryophyta</taxon>
        <taxon>Tracheophyta</taxon>
        <taxon>Spermatophyta</taxon>
        <taxon>Magnoliopsida</taxon>
        <taxon>eudicotyledons</taxon>
        <taxon>Gunneridae</taxon>
        <taxon>Pentapetalae</taxon>
        <taxon>rosids</taxon>
        <taxon>fabids</taxon>
        <taxon>Fagales</taxon>
        <taxon>Myricaceae</taxon>
        <taxon>Morella</taxon>
    </lineage>
</organism>
<dbReference type="AlphaFoldDB" id="A0A6A1V9U7"/>
<reference evidence="3 4" key="1">
    <citation type="journal article" date="2019" name="Plant Biotechnol. J.">
        <title>The red bayberry genome and genetic basis of sex determination.</title>
        <authorList>
            <person name="Jia H.M."/>
            <person name="Jia H.J."/>
            <person name="Cai Q.L."/>
            <person name="Wang Y."/>
            <person name="Zhao H.B."/>
            <person name="Yang W.F."/>
            <person name="Wang G.Y."/>
            <person name="Li Y.H."/>
            <person name="Zhan D.L."/>
            <person name="Shen Y.T."/>
            <person name="Niu Q.F."/>
            <person name="Chang L."/>
            <person name="Qiu J."/>
            <person name="Zhao L."/>
            <person name="Xie H.B."/>
            <person name="Fu W.Y."/>
            <person name="Jin J."/>
            <person name="Li X.W."/>
            <person name="Jiao Y."/>
            <person name="Zhou C.C."/>
            <person name="Tu T."/>
            <person name="Chai C.Y."/>
            <person name="Gao J.L."/>
            <person name="Fan L.J."/>
            <person name="van de Weg E."/>
            <person name="Wang J.Y."/>
            <person name="Gao Z.S."/>
        </authorList>
    </citation>
    <scope>NUCLEOTIDE SEQUENCE [LARGE SCALE GENOMIC DNA]</scope>
    <source>
        <tissue evidence="3">Leaves</tissue>
    </source>
</reference>
<evidence type="ECO:0000313" key="4">
    <source>
        <dbReference type="Proteomes" id="UP000516437"/>
    </source>
</evidence>
<keyword evidence="1" id="KW-0175">Coiled coil</keyword>
<dbReference type="OrthoDB" id="786540at2759"/>
<feature type="compositionally biased region" description="Polar residues" evidence="2">
    <location>
        <begin position="32"/>
        <end position="41"/>
    </location>
</feature>
<evidence type="ECO:0000256" key="1">
    <source>
        <dbReference type="SAM" id="Coils"/>
    </source>
</evidence>
<name>A0A6A1V9U7_9ROSI</name>
<dbReference type="Proteomes" id="UP000516437">
    <property type="component" value="Chromosome 6"/>
</dbReference>
<sequence>MAPSWNKGCATVQKQLGWLTPMKESDVSVHDNQVNVNQPILNKNVRVKANPRSPSESNGNSTNPQRPSAYNGNSAYDTPAPDTDDTEIAGLKADLQRINEQPKRKGHGPAKGTKFDKLRKLVKIPLRVKENARGDSKLTLMKLKLLQGDFVLDWDRFEDQQCVKTQLQVSFRQYRYKLHRIYKKFNNAEIARANPPDDVSAGARDKLCDIWQSEEYQKLCKKNVGNRNKLKINHTSGSKSLDRLRLEKVQKEEDGTTIEFYKRSRIQKDCTWVCQEALQIYQKIIELQKERDPDQKDEAIAEEIFTEVLGRKSGYVRGMVDKYKSELEYYKNAYEGLTNEVKVLNERCNDYAGRYASYDEKL</sequence>
<protein>
    <submittedName>
        <fullName evidence="3">Uncharacterized protein</fullName>
    </submittedName>
</protein>
<feature type="compositionally biased region" description="Polar residues" evidence="2">
    <location>
        <begin position="52"/>
        <end position="76"/>
    </location>
</feature>
<dbReference type="InterPro" id="IPR004252">
    <property type="entry name" value="Probable_transposase_24"/>
</dbReference>